<dbReference type="RefSeq" id="WP_119778632.1">
    <property type="nucleotide sequence ID" value="NZ_QYUK01000011.1"/>
</dbReference>
<comment type="subcellular location">
    <subcellularLocation>
        <location evidence="1">Membrane</location>
    </subcellularLocation>
    <subcellularLocation>
        <location evidence="2">Secreted</location>
    </subcellularLocation>
</comment>
<dbReference type="InterPro" id="IPR050557">
    <property type="entry name" value="RTX_toxin/Mannuronan_C5-epim"/>
</dbReference>
<evidence type="ECO:0000256" key="2">
    <source>
        <dbReference type="ARBA" id="ARBA00004613"/>
    </source>
</evidence>
<keyword evidence="6" id="KW-0843">Virulence</keyword>
<evidence type="ECO:0000313" key="9">
    <source>
        <dbReference type="EMBL" id="RJF87999.1"/>
    </source>
</evidence>
<keyword evidence="5" id="KW-0677">Repeat</keyword>
<keyword evidence="7" id="KW-0472">Membrane</keyword>
<dbReference type="PROSITE" id="PS00330">
    <property type="entry name" value="HEMOLYSIN_CALCIUM"/>
    <property type="match status" value="7"/>
</dbReference>
<dbReference type="InterPro" id="IPR001343">
    <property type="entry name" value="Hemolysn_Ca-bd"/>
</dbReference>
<evidence type="ECO:0000256" key="1">
    <source>
        <dbReference type="ARBA" id="ARBA00004370"/>
    </source>
</evidence>
<sequence>MATFTGSNSAEVIPDLIIGPVQGIGNDFVDALGGDDIAIGWSGDDVIRGGAGGDVIIGGLLNAAGIITLSGIDAADYTTSVDGVTIDLSVLISQTLPRLGINIQLNGASQGFGGDAQGDYLVGIVNLIGSNTGGDTLTGSAAANTMNGQGGDDTLNGGGGNDILLGGAGLDLLTGGAGADSLQGGAFLDSALYGFSPSGVTVNLTTGTGLGGDAQGDTLTGIENVVGSAFIDVITGDANSNSLQGLGGDDTLNGVGGDDVLIGGAGADILNGGAGTNTAVYDTSSAGVQIDLSTGTTVVGQGGDAQSDQLTDITNLVGSGFNDVLGGTSANNGLNGGLGDDRLTGGAGGDQLIGGDGLDMILYSASSVGVTVDLGLSTASGGDAQGDTLSSIENVIGSNFADSLTGNAGDNRLYGLDGDDLLNGGDGADTLLGGVGTDNLTGGVGNDVLKGDDGTDTLTGNEGNDRLDGGVGADSMAGGLGDDTYFVDDAGDIVTEAAGEGSDRVYAAVSYSLDGAELENLFLTGTAVQGDGNGFDNVITGNGADNVLNGGIGVDRLKGMDGADILNGGAGKDYLYGGAGADHFVFDSPGSGADAIGDWEAGIDKIDLNATGFGLAVGPVTVVNGTSSQGLSGDVLFYQTNTGRLYFHDGDTEALTLFASFGTARPAGLSDTDFVLV</sequence>
<dbReference type="InterPro" id="IPR018511">
    <property type="entry name" value="Hemolysin-typ_Ca-bd_CS"/>
</dbReference>
<evidence type="ECO:0000256" key="5">
    <source>
        <dbReference type="ARBA" id="ARBA00022737"/>
    </source>
</evidence>
<dbReference type="Gene3D" id="2.150.10.10">
    <property type="entry name" value="Serralysin-like metalloprotease, C-terminal"/>
    <property type="match status" value="6"/>
</dbReference>
<dbReference type="GO" id="GO:0005576">
    <property type="term" value="C:extracellular region"/>
    <property type="evidence" value="ECO:0007669"/>
    <property type="project" value="UniProtKB-SubCell"/>
</dbReference>
<dbReference type="PRINTS" id="PR00313">
    <property type="entry name" value="CABNDNGRPT"/>
</dbReference>
<dbReference type="GO" id="GO:0005509">
    <property type="term" value="F:calcium ion binding"/>
    <property type="evidence" value="ECO:0007669"/>
    <property type="project" value="InterPro"/>
</dbReference>
<evidence type="ECO:0000256" key="7">
    <source>
        <dbReference type="ARBA" id="ARBA00023136"/>
    </source>
</evidence>
<dbReference type="EMBL" id="QYUK01000011">
    <property type="protein sequence ID" value="RJF87999.1"/>
    <property type="molecule type" value="Genomic_DNA"/>
</dbReference>
<accession>A0A418WDH9</accession>
<comment type="caution">
    <text evidence="9">The sequence shown here is derived from an EMBL/GenBank/DDBJ whole genome shotgun (WGS) entry which is preliminary data.</text>
</comment>
<dbReference type="InterPro" id="IPR003995">
    <property type="entry name" value="RTX_toxin_determinant-A"/>
</dbReference>
<dbReference type="PRINTS" id="PR01488">
    <property type="entry name" value="RTXTOXINA"/>
</dbReference>
<dbReference type="OrthoDB" id="7272448at2"/>
<dbReference type="Pfam" id="PF00353">
    <property type="entry name" value="HemolysinCabind"/>
    <property type="match status" value="7"/>
</dbReference>
<dbReference type="SUPFAM" id="SSF51120">
    <property type="entry name" value="beta-Roll"/>
    <property type="match status" value="5"/>
</dbReference>
<keyword evidence="3" id="KW-0964">Secreted</keyword>
<evidence type="ECO:0000256" key="6">
    <source>
        <dbReference type="ARBA" id="ARBA00023026"/>
    </source>
</evidence>
<dbReference type="PANTHER" id="PTHR38340">
    <property type="entry name" value="S-LAYER PROTEIN"/>
    <property type="match status" value="1"/>
</dbReference>
<evidence type="ECO:0000256" key="8">
    <source>
        <dbReference type="SAM" id="MobiDB-lite"/>
    </source>
</evidence>
<proteinExistence type="predicted"/>
<feature type="region of interest" description="Disordered" evidence="8">
    <location>
        <begin position="446"/>
        <end position="471"/>
    </location>
</feature>
<dbReference type="Proteomes" id="UP000284605">
    <property type="component" value="Unassembled WGS sequence"/>
</dbReference>
<dbReference type="GO" id="GO:0090729">
    <property type="term" value="F:toxin activity"/>
    <property type="evidence" value="ECO:0007669"/>
    <property type="project" value="UniProtKB-KW"/>
</dbReference>
<dbReference type="AlphaFoldDB" id="A0A418WDH9"/>
<organism evidence="9 10">
    <name type="scientific">Oleomonas cavernae</name>
    <dbReference type="NCBI Taxonomy" id="2320859"/>
    <lineage>
        <taxon>Bacteria</taxon>
        <taxon>Pseudomonadati</taxon>
        <taxon>Pseudomonadota</taxon>
        <taxon>Alphaproteobacteria</taxon>
        <taxon>Acetobacterales</taxon>
        <taxon>Acetobacteraceae</taxon>
        <taxon>Oleomonas</taxon>
    </lineage>
</organism>
<reference evidence="9 10" key="1">
    <citation type="submission" date="2018-09" db="EMBL/GenBank/DDBJ databases">
        <authorList>
            <person name="Zhu H."/>
        </authorList>
    </citation>
    <scope>NUCLEOTIDE SEQUENCE [LARGE SCALE GENOMIC DNA]</scope>
    <source>
        <strain evidence="9 10">K1W22B-8</strain>
    </source>
</reference>
<evidence type="ECO:0000256" key="3">
    <source>
        <dbReference type="ARBA" id="ARBA00022525"/>
    </source>
</evidence>
<dbReference type="PANTHER" id="PTHR38340:SF1">
    <property type="entry name" value="S-LAYER PROTEIN"/>
    <property type="match status" value="1"/>
</dbReference>
<dbReference type="GO" id="GO:0016020">
    <property type="term" value="C:membrane"/>
    <property type="evidence" value="ECO:0007669"/>
    <property type="project" value="UniProtKB-SubCell"/>
</dbReference>
<keyword evidence="4" id="KW-0800">Toxin</keyword>
<name>A0A418WDH9_9PROT</name>
<protein>
    <submittedName>
        <fullName evidence="9">Calcium-binding protein</fullName>
    </submittedName>
</protein>
<gene>
    <name evidence="9" type="ORF">D3874_14005</name>
</gene>
<keyword evidence="10" id="KW-1185">Reference proteome</keyword>
<evidence type="ECO:0000313" key="10">
    <source>
        <dbReference type="Proteomes" id="UP000284605"/>
    </source>
</evidence>
<evidence type="ECO:0000256" key="4">
    <source>
        <dbReference type="ARBA" id="ARBA00022656"/>
    </source>
</evidence>
<dbReference type="InterPro" id="IPR011049">
    <property type="entry name" value="Serralysin-like_metalloprot_C"/>
</dbReference>